<keyword evidence="3" id="KW-1185">Reference proteome</keyword>
<accession>A0A2V3J212</accession>
<feature type="region of interest" description="Disordered" evidence="1">
    <location>
        <begin position="116"/>
        <end position="161"/>
    </location>
</feature>
<feature type="compositionally biased region" description="Basic and acidic residues" evidence="1">
    <location>
        <begin position="123"/>
        <end position="143"/>
    </location>
</feature>
<comment type="caution">
    <text evidence="2">The sequence shown here is derived from an EMBL/GenBank/DDBJ whole genome shotgun (WGS) entry which is preliminary data.</text>
</comment>
<organism evidence="2 3">
    <name type="scientific">Gracilariopsis chorda</name>
    <dbReference type="NCBI Taxonomy" id="448386"/>
    <lineage>
        <taxon>Eukaryota</taxon>
        <taxon>Rhodophyta</taxon>
        <taxon>Florideophyceae</taxon>
        <taxon>Rhodymeniophycidae</taxon>
        <taxon>Gracilariales</taxon>
        <taxon>Gracilariaceae</taxon>
        <taxon>Gracilariopsis</taxon>
    </lineage>
</organism>
<gene>
    <name evidence="2" type="ORF">BWQ96_01660</name>
</gene>
<proteinExistence type="predicted"/>
<sequence length="239" mass="27205">MRAYPGFRVFIKRLDAQIEPFHIPLLCVADPPTLEDLRARLEDSPLGDVEKDIFFPNWTKSLHVVQTKLLSAEKLPSWDTIEANKQTIDTPEKLRSILDNEEASPGTTAIIVQQCRSKRYSRKKDESISSSDSDTKPPSDVVKRNTSSPRQRSPSSVNPTNNLTYALPVNCISDLAYENRPMFFMEQPYYPAVGMVPQPHPAPVYQPCYTYPPFNVPACYNYITAPSFVQPPYQTFHTY</sequence>
<evidence type="ECO:0000313" key="3">
    <source>
        <dbReference type="Proteomes" id="UP000247409"/>
    </source>
</evidence>
<dbReference type="EMBL" id="NBIV01000013">
    <property type="protein sequence ID" value="PXF48491.1"/>
    <property type="molecule type" value="Genomic_DNA"/>
</dbReference>
<reference evidence="2 3" key="1">
    <citation type="journal article" date="2018" name="Mol. Biol. Evol.">
        <title>Analysis of the draft genome of the red seaweed Gracilariopsis chorda provides insights into genome size evolution in Rhodophyta.</title>
        <authorList>
            <person name="Lee J."/>
            <person name="Yang E.C."/>
            <person name="Graf L."/>
            <person name="Yang J.H."/>
            <person name="Qiu H."/>
            <person name="Zel Zion U."/>
            <person name="Chan C.X."/>
            <person name="Stephens T.G."/>
            <person name="Weber A.P.M."/>
            <person name="Boo G.H."/>
            <person name="Boo S.M."/>
            <person name="Kim K.M."/>
            <person name="Shin Y."/>
            <person name="Jung M."/>
            <person name="Lee S.J."/>
            <person name="Yim H.S."/>
            <person name="Lee J.H."/>
            <person name="Bhattacharya D."/>
            <person name="Yoon H.S."/>
        </authorList>
    </citation>
    <scope>NUCLEOTIDE SEQUENCE [LARGE SCALE GENOMIC DNA]</scope>
    <source>
        <strain evidence="2 3">SKKU-2015</strain>
        <tissue evidence="2">Whole body</tissue>
    </source>
</reference>
<protein>
    <submittedName>
        <fullName evidence="2">Uncharacterized protein</fullName>
    </submittedName>
</protein>
<dbReference type="AlphaFoldDB" id="A0A2V3J212"/>
<feature type="compositionally biased region" description="Polar residues" evidence="1">
    <location>
        <begin position="144"/>
        <end position="161"/>
    </location>
</feature>
<evidence type="ECO:0000313" key="2">
    <source>
        <dbReference type="EMBL" id="PXF48491.1"/>
    </source>
</evidence>
<dbReference type="Proteomes" id="UP000247409">
    <property type="component" value="Unassembled WGS sequence"/>
</dbReference>
<name>A0A2V3J212_9FLOR</name>
<evidence type="ECO:0000256" key="1">
    <source>
        <dbReference type="SAM" id="MobiDB-lite"/>
    </source>
</evidence>